<keyword evidence="2" id="KW-1185">Reference proteome</keyword>
<accession>A0A940MZJ6</accession>
<organism evidence="1 2">
    <name type="scientific">Roseomonas indoligenes</name>
    <dbReference type="NCBI Taxonomy" id="2820811"/>
    <lineage>
        <taxon>Bacteria</taxon>
        <taxon>Pseudomonadati</taxon>
        <taxon>Pseudomonadota</taxon>
        <taxon>Alphaproteobacteria</taxon>
        <taxon>Acetobacterales</taxon>
        <taxon>Roseomonadaceae</taxon>
        <taxon>Roseomonas</taxon>
    </lineage>
</organism>
<proteinExistence type="predicted"/>
<dbReference type="EMBL" id="JAGIZA010000031">
    <property type="protein sequence ID" value="MBP0496249.1"/>
    <property type="molecule type" value="Genomic_DNA"/>
</dbReference>
<name>A0A940MZJ6_9PROT</name>
<dbReference type="RefSeq" id="WP_209377042.1">
    <property type="nucleotide sequence ID" value="NZ_JAGIZA010000031.1"/>
</dbReference>
<reference evidence="1" key="1">
    <citation type="submission" date="2021-03" db="EMBL/GenBank/DDBJ databases">
        <authorList>
            <person name="So Y."/>
        </authorList>
    </citation>
    <scope>NUCLEOTIDE SEQUENCE</scope>
    <source>
        <strain evidence="1">SG15</strain>
    </source>
</reference>
<sequence>MDKDELTAWAVGNGWQVMAGAPSLTKPSAPKEAIVRMVFKATVVNLEVKKPAGKWEKISGEAYAKVQPDPDTGVPQGLGFEKIPSFSMLMQENKDRQVFANLGGGPKRR</sequence>
<comment type="caution">
    <text evidence="1">The sequence shown here is derived from an EMBL/GenBank/DDBJ whole genome shotgun (WGS) entry which is preliminary data.</text>
</comment>
<dbReference type="Proteomes" id="UP000677537">
    <property type="component" value="Unassembled WGS sequence"/>
</dbReference>
<gene>
    <name evidence="1" type="ORF">J5Y10_25925</name>
</gene>
<dbReference type="AlphaFoldDB" id="A0A940MZJ6"/>
<evidence type="ECO:0000313" key="2">
    <source>
        <dbReference type="Proteomes" id="UP000677537"/>
    </source>
</evidence>
<protein>
    <submittedName>
        <fullName evidence="1">Uncharacterized protein</fullName>
    </submittedName>
</protein>
<evidence type="ECO:0000313" key="1">
    <source>
        <dbReference type="EMBL" id="MBP0496249.1"/>
    </source>
</evidence>